<dbReference type="PANTHER" id="PTHR34388:SF1">
    <property type="entry name" value="DNA POLYMERASE III SUBUNIT DELTA"/>
    <property type="match status" value="1"/>
</dbReference>
<dbReference type="SUPFAM" id="SSF48019">
    <property type="entry name" value="post-AAA+ oligomerization domain-like"/>
    <property type="match status" value="1"/>
</dbReference>
<proteinExistence type="inferred from homology"/>
<dbReference type="PANTHER" id="PTHR34388">
    <property type="entry name" value="DNA POLYMERASE III SUBUNIT DELTA"/>
    <property type="match status" value="1"/>
</dbReference>
<dbReference type="SUPFAM" id="SSF52540">
    <property type="entry name" value="P-loop containing nucleoside triphosphate hydrolases"/>
    <property type="match status" value="1"/>
</dbReference>
<dbReference type="EMBL" id="AP024987">
    <property type="protein sequence ID" value="BDA39866.1"/>
    <property type="molecule type" value="Genomic_DNA"/>
</dbReference>
<feature type="domain" description="DNA polymerase III delta subunit-like C-terminal" evidence="10">
    <location>
        <begin position="205"/>
        <end position="314"/>
    </location>
</feature>
<sequence>MGIYFFWGEDNFRINQTIQKLKKKVINPDWIHFNYNKIREENIYSILEAINEVMTPAFGIGEKFIWLEESSIFQQCSDDIISEIERLIPAIPNNSNLLLTSSKKPNRKLKSTKIFEKYADIREFTLIPSWKIDELTAKAQEFSKEIGVNLSPSALDLLVESIGNNTRLLWNELEKLSLYNYDKGKPIEEDIVSSIVNINTYSSLQLARAISEGNKEKALKITINLLSYNEPPLKIVTTLIGQFRTWVIVKLKLEIGEDDHKIIAKAAEISNPNRLFFLKKEIKHIESRDLLKTFPILLDLENNLKKGCDPEQILKNKILELCLLFS</sequence>
<organism evidence="11 12">
    <name type="scientific">cyanobacterium endosymbiont of Braarudosphaera bigelowii</name>
    <dbReference type="NCBI Taxonomy" id="1285375"/>
    <lineage>
        <taxon>Bacteria</taxon>
        <taxon>Bacillati</taxon>
        <taxon>Cyanobacteriota</taxon>
        <taxon>Cyanophyceae</taxon>
        <taxon>Oscillatoriophycideae</taxon>
        <taxon>Chroococcales</taxon>
        <taxon>Aphanothecaceae</taxon>
        <taxon>Candidatus Atelocyanobacterium</taxon>
        <taxon>Candidatus Atelocyanobacterium thalassae</taxon>
    </lineage>
</organism>
<evidence type="ECO:0000313" key="11">
    <source>
        <dbReference type="EMBL" id="BDA39866.1"/>
    </source>
</evidence>
<evidence type="ECO:0000259" key="9">
    <source>
        <dbReference type="Pfam" id="PF06144"/>
    </source>
</evidence>
<keyword evidence="3" id="KW-0808">Transferase</keyword>
<evidence type="ECO:0000256" key="3">
    <source>
        <dbReference type="ARBA" id="ARBA00022679"/>
    </source>
</evidence>
<keyword evidence="12" id="KW-1185">Reference proteome</keyword>
<dbReference type="RefSeq" id="WP_229636855.1">
    <property type="nucleotide sequence ID" value="NZ_AP024987.1"/>
</dbReference>
<evidence type="ECO:0000256" key="6">
    <source>
        <dbReference type="ARBA" id="ARBA00022932"/>
    </source>
</evidence>
<evidence type="ECO:0000256" key="8">
    <source>
        <dbReference type="ARBA" id="ARBA00049244"/>
    </source>
</evidence>
<dbReference type="Gene3D" id="1.20.272.10">
    <property type="match status" value="1"/>
</dbReference>
<evidence type="ECO:0000256" key="7">
    <source>
        <dbReference type="ARBA" id="ARBA00034754"/>
    </source>
</evidence>
<dbReference type="EC" id="2.7.7.7" evidence="1"/>
<evidence type="ECO:0000259" key="10">
    <source>
        <dbReference type="Pfam" id="PF21694"/>
    </source>
</evidence>
<dbReference type="InterPro" id="IPR027417">
    <property type="entry name" value="P-loop_NTPase"/>
</dbReference>
<dbReference type="NCBIfam" id="TIGR01128">
    <property type="entry name" value="holA"/>
    <property type="match status" value="1"/>
</dbReference>
<comment type="catalytic activity">
    <reaction evidence="8">
        <text>DNA(n) + a 2'-deoxyribonucleoside 5'-triphosphate = DNA(n+1) + diphosphate</text>
        <dbReference type="Rhea" id="RHEA:22508"/>
        <dbReference type="Rhea" id="RHEA-COMP:17339"/>
        <dbReference type="Rhea" id="RHEA-COMP:17340"/>
        <dbReference type="ChEBI" id="CHEBI:33019"/>
        <dbReference type="ChEBI" id="CHEBI:61560"/>
        <dbReference type="ChEBI" id="CHEBI:173112"/>
        <dbReference type="EC" id="2.7.7.7"/>
    </reaction>
</comment>
<accession>A0ABM7U564</accession>
<reference evidence="11 12" key="1">
    <citation type="submission" date="2021-08" db="EMBL/GenBank/DDBJ databases">
        <title>Endosymbiont genome of Braarudosphaera bigelowii.</title>
        <authorList>
            <person name="Suzuki S."/>
            <person name="Ishida K."/>
        </authorList>
    </citation>
    <scope>NUCLEOTIDE SEQUENCE [LARGE SCALE GENOMIC DNA]</scope>
    <source>
        <strain evidence="11">CPSB-1</strain>
    </source>
</reference>
<dbReference type="InterPro" id="IPR048466">
    <property type="entry name" value="DNA_pol3_delta-like_C"/>
</dbReference>
<dbReference type="InterPro" id="IPR010372">
    <property type="entry name" value="DNA_pol3_delta_N"/>
</dbReference>
<name>A0ABM7U564_9CHRO</name>
<feature type="domain" description="DNA polymerase III delta N-terminal" evidence="9">
    <location>
        <begin position="4"/>
        <end position="121"/>
    </location>
</feature>
<dbReference type="InterPro" id="IPR008921">
    <property type="entry name" value="DNA_pol3_clamp-load_cplx_C"/>
</dbReference>
<dbReference type="InterPro" id="IPR005790">
    <property type="entry name" value="DNA_polIII_delta"/>
</dbReference>
<keyword evidence="6" id="KW-0239">DNA-directed DNA polymerase</keyword>
<evidence type="ECO:0000256" key="1">
    <source>
        <dbReference type="ARBA" id="ARBA00012417"/>
    </source>
</evidence>
<dbReference type="Gene3D" id="3.40.50.300">
    <property type="entry name" value="P-loop containing nucleotide triphosphate hydrolases"/>
    <property type="match status" value="1"/>
</dbReference>
<dbReference type="Gene3D" id="1.10.8.60">
    <property type="match status" value="1"/>
</dbReference>
<evidence type="ECO:0000313" key="12">
    <source>
        <dbReference type="Proteomes" id="UP001319803"/>
    </source>
</evidence>
<protein>
    <recommendedName>
        <fullName evidence="2">DNA polymerase III subunit delta</fullName>
        <ecNumber evidence="1">2.7.7.7</ecNumber>
    </recommendedName>
</protein>
<dbReference type="Pfam" id="PF06144">
    <property type="entry name" value="DNA_pol3_delta"/>
    <property type="match status" value="1"/>
</dbReference>
<evidence type="ECO:0000256" key="5">
    <source>
        <dbReference type="ARBA" id="ARBA00022705"/>
    </source>
</evidence>
<evidence type="ECO:0000256" key="2">
    <source>
        <dbReference type="ARBA" id="ARBA00017703"/>
    </source>
</evidence>
<keyword evidence="5" id="KW-0235">DNA replication</keyword>
<evidence type="ECO:0000256" key="4">
    <source>
        <dbReference type="ARBA" id="ARBA00022695"/>
    </source>
</evidence>
<keyword evidence="4" id="KW-0548">Nucleotidyltransferase</keyword>
<dbReference type="Pfam" id="PF21694">
    <property type="entry name" value="DNA_pol3_delta_C"/>
    <property type="match status" value="1"/>
</dbReference>
<dbReference type="Proteomes" id="UP001319803">
    <property type="component" value="Chromosome"/>
</dbReference>
<gene>
    <name evidence="11" type="ORF">CPARK_000070600</name>
</gene>
<comment type="similarity">
    <text evidence="7">Belongs to the DNA polymerase HolA subunit family.</text>
</comment>